<gene>
    <name evidence="1" type="ORF">TNCT_570581</name>
    <name evidence="2" type="ORF">TNCT_715601</name>
</gene>
<dbReference type="OrthoDB" id="6469917at2759"/>
<dbReference type="AlphaFoldDB" id="A0A8X6J9U7"/>
<name>A0A8X6J9U7_TRICU</name>
<dbReference type="EMBL" id="BMAO01018868">
    <property type="protein sequence ID" value="GFR26670.1"/>
    <property type="molecule type" value="Genomic_DNA"/>
</dbReference>
<protein>
    <submittedName>
        <fullName evidence="2">Uncharacterized protein</fullName>
    </submittedName>
</protein>
<evidence type="ECO:0000313" key="3">
    <source>
        <dbReference type="Proteomes" id="UP000887116"/>
    </source>
</evidence>
<proteinExistence type="predicted"/>
<keyword evidence="3" id="KW-1185">Reference proteome</keyword>
<accession>A0A8X6J9U7</accession>
<dbReference type="EMBL" id="BMAO01031720">
    <property type="protein sequence ID" value="GFQ77153.1"/>
    <property type="molecule type" value="Genomic_DNA"/>
</dbReference>
<sequence length="97" mass="11250">MFANKAREFLFTNNHRTRRPHRAQCLTVLQRNRSRSASLPTCFRTRTVSNIPKTAAVVQPVFPEDTFSYRSNGNTVLRVFSAPWSVRIRASGWMFEC</sequence>
<evidence type="ECO:0000313" key="2">
    <source>
        <dbReference type="EMBL" id="GFR26670.1"/>
    </source>
</evidence>
<evidence type="ECO:0000313" key="1">
    <source>
        <dbReference type="EMBL" id="GFQ77153.1"/>
    </source>
</evidence>
<organism evidence="2 3">
    <name type="scientific">Trichonephila clavata</name>
    <name type="common">Joro spider</name>
    <name type="synonym">Nephila clavata</name>
    <dbReference type="NCBI Taxonomy" id="2740835"/>
    <lineage>
        <taxon>Eukaryota</taxon>
        <taxon>Metazoa</taxon>
        <taxon>Ecdysozoa</taxon>
        <taxon>Arthropoda</taxon>
        <taxon>Chelicerata</taxon>
        <taxon>Arachnida</taxon>
        <taxon>Araneae</taxon>
        <taxon>Araneomorphae</taxon>
        <taxon>Entelegynae</taxon>
        <taxon>Araneoidea</taxon>
        <taxon>Nephilidae</taxon>
        <taxon>Trichonephila</taxon>
    </lineage>
</organism>
<reference evidence="2" key="1">
    <citation type="submission" date="2020-07" db="EMBL/GenBank/DDBJ databases">
        <title>Multicomponent nature underlies the extraordinary mechanical properties of spider dragline silk.</title>
        <authorList>
            <person name="Kono N."/>
            <person name="Nakamura H."/>
            <person name="Mori M."/>
            <person name="Yoshida Y."/>
            <person name="Ohtoshi R."/>
            <person name="Malay A.D."/>
            <person name="Moran D.A.P."/>
            <person name="Tomita M."/>
            <person name="Numata K."/>
            <person name="Arakawa K."/>
        </authorList>
    </citation>
    <scope>NUCLEOTIDE SEQUENCE</scope>
</reference>
<dbReference type="Proteomes" id="UP000887116">
    <property type="component" value="Unassembled WGS sequence"/>
</dbReference>
<comment type="caution">
    <text evidence="2">The sequence shown here is derived from an EMBL/GenBank/DDBJ whole genome shotgun (WGS) entry which is preliminary data.</text>
</comment>